<reference evidence="2 3" key="1">
    <citation type="submission" date="2021-02" db="EMBL/GenBank/DDBJ databases">
        <authorList>
            <person name="Vanwijnsberghe S."/>
        </authorList>
    </citation>
    <scope>NUCLEOTIDE SEQUENCE [LARGE SCALE GENOMIC DNA]</scope>
    <source>
        <strain evidence="2 3">R-69776</strain>
    </source>
</reference>
<sequence length="167" mass="17774">MLTSHQFGTGLRFGVACLCLCAVYATPVEAQAQADANANANANAPSTDTSTCRFVVGQAEIDGVMQQVSGRACLQPDGSWQIVEDDAAALALAPAPVYYYDPWYWGPPVLFGGVSVIFVDRFHHFHHMDHVHYVRGSFGMGGHGGWHGGGSAHMWGGMSHGGGGMHR</sequence>
<organism evidence="2 3">
    <name type="scientific">Paraburkholderia nemoris</name>
    <dbReference type="NCBI Taxonomy" id="2793076"/>
    <lineage>
        <taxon>Bacteria</taxon>
        <taxon>Pseudomonadati</taxon>
        <taxon>Pseudomonadota</taxon>
        <taxon>Betaproteobacteria</taxon>
        <taxon>Burkholderiales</taxon>
        <taxon>Burkholderiaceae</taxon>
        <taxon>Paraburkholderia</taxon>
    </lineage>
</organism>
<keyword evidence="3" id="KW-1185">Reference proteome</keyword>
<dbReference type="GeneID" id="97055541"/>
<dbReference type="RefSeq" id="WP_128576100.1">
    <property type="nucleotide sequence ID" value="NZ_CAJNBH010000011.1"/>
</dbReference>
<keyword evidence="1" id="KW-0732">Signal</keyword>
<feature type="signal peptide" evidence="1">
    <location>
        <begin position="1"/>
        <end position="30"/>
    </location>
</feature>
<evidence type="ECO:0008006" key="4">
    <source>
        <dbReference type="Google" id="ProtNLM"/>
    </source>
</evidence>
<gene>
    <name evidence="2" type="ORF">R69776_03960</name>
</gene>
<feature type="chain" id="PRO_5046374648" description="Surface antigen" evidence="1">
    <location>
        <begin position="31"/>
        <end position="167"/>
    </location>
</feature>
<evidence type="ECO:0000313" key="3">
    <source>
        <dbReference type="Proteomes" id="UP000673821"/>
    </source>
</evidence>
<name>A0ABN7LYJ8_9BURK</name>
<dbReference type="Proteomes" id="UP000673821">
    <property type="component" value="Unassembled WGS sequence"/>
</dbReference>
<evidence type="ECO:0000256" key="1">
    <source>
        <dbReference type="SAM" id="SignalP"/>
    </source>
</evidence>
<accession>A0ABN7LYJ8</accession>
<protein>
    <recommendedName>
        <fullName evidence="4">Surface antigen</fullName>
    </recommendedName>
</protein>
<proteinExistence type="predicted"/>
<dbReference type="EMBL" id="CAJNBH010000011">
    <property type="protein sequence ID" value="CAE6773591.1"/>
    <property type="molecule type" value="Genomic_DNA"/>
</dbReference>
<comment type="caution">
    <text evidence="2">The sequence shown here is derived from an EMBL/GenBank/DDBJ whole genome shotgun (WGS) entry which is preliminary data.</text>
</comment>
<evidence type="ECO:0000313" key="2">
    <source>
        <dbReference type="EMBL" id="CAE6773591.1"/>
    </source>
</evidence>